<evidence type="ECO:0000256" key="3">
    <source>
        <dbReference type="ARBA" id="ARBA00023163"/>
    </source>
</evidence>
<organism evidence="6 7">
    <name type="scientific">Schumannella soli</name>
    <dbReference type="NCBI Taxonomy" id="2590779"/>
    <lineage>
        <taxon>Bacteria</taxon>
        <taxon>Bacillati</taxon>
        <taxon>Actinomycetota</taxon>
        <taxon>Actinomycetes</taxon>
        <taxon>Micrococcales</taxon>
        <taxon>Microbacteriaceae</taxon>
        <taxon>Schumannella</taxon>
    </lineage>
</organism>
<name>A0A506XXV0_9MICO</name>
<dbReference type="InterPro" id="IPR009057">
    <property type="entry name" value="Homeodomain-like_sf"/>
</dbReference>
<dbReference type="OrthoDB" id="4746440at2"/>
<dbReference type="PROSITE" id="PS50977">
    <property type="entry name" value="HTH_TETR_2"/>
    <property type="match status" value="1"/>
</dbReference>
<sequence length="193" mass="20178">MGRWEPGARERLVLAAVDLFTEQGYDETTVAQIAERAGVTRSTFFRHFSDKREVLVAGQETLSRLLAEGVASASADASPMDAVAAGLERASAEMGPLNRELGPRIGAAVAASAELQERDALKQVGMAAAMTDALVERGVLEPVAHLAAELGVLAFKRGFAEWVAVRDDADAGGLAPHALAALAELRSATAQLG</sequence>
<proteinExistence type="predicted"/>
<evidence type="ECO:0000313" key="7">
    <source>
        <dbReference type="Proteomes" id="UP000316252"/>
    </source>
</evidence>
<evidence type="ECO:0000256" key="1">
    <source>
        <dbReference type="ARBA" id="ARBA00023015"/>
    </source>
</evidence>
<accession>A0A506XXV0</accession>
<dbReference type="EMBL" id="VHQG01000001">
    <property type="protein sequence ID" value="TPW77724.1"/>
    <property type="molecule type" value="Genomic_DNA"/>
</dbReference>
<comment type="caution">
    <text evidence="6">The sequence shown here is derived from an EMBL/GenBank/DDBJ whole genome shotgun (WGS) entry which is preliminary data.</text>
</comment>
<dbReference type="PANTHER" id="PTHR30055">
    <property type="entry name" value="HTH-TYPE TRANSCRIPTIONAL REGULATOR RUTR"/>
    <property type="match status" value="1"/>
</dbReference>
<dbReference type="RefSeq" id="WP_141162252.1">
    <property type="nucleotide sequence ID" value="NZ_VHQG01000001.1"/>
</dbReference>
<gene>
    <name evidence="6" type="ORF">FJ657_03460</name>
</gene>
<feature type="domain" description="HTH tetR-type" evidence="5">
    <location>
        <begin position="6"/>
        <end position="66"/>
    </location>
</feature>
<keyword evidence="1" id="KW-0805">Transcription regulation</keyword>
<dbReference type="PANTHER" id="PTHR30055:SF238">
    <property type="entry name" value="MYCOFACTOCIN BIOSYNTHESIS TRANSCRIPTIONAL REGULATOR MFTR-RELATED"/>
    <property type="match status" value="1"/>
</dbReference>
<dbReference type="GO" id="GO:0000976">
    <property type="term" value="F:transcription cis-regulatory region binding"/>
    <property type="evidence" value="ECO:0007669"/>
    <property type="project" value="TreeGrafter"/>
</dbReference>
<dbReference type="Proteomes" id="UP000316252">
    <property type="component" value="Unassembled WGS sequence"/>
</dbReference>
<evidence type="ECO:0000259" key="5">
    <source>
        <dbReference type="PROSITE" id="PS50977"/>
    </source>
</evidence>
<reference evidence="6 7" key="1">
    <citation type="submission" date="2019-06" db="EMBL/GenBank/DDBJ databases">
        <authorList>
            <person name="Li F."/>
        </authorList>
    </citation>
    <scope>NUCLEOTIDE SEQUENCE [LARGE SCALE GENOMIC DNA]</scope>
    <source>
        <strain evidence="6 7">10F1D-1</strain>
    </source>
</reference>
<dbReference type="GO" id="GO:0003700">
    <property type="term" value="F:DNA-binding transcription factor activity"/>
    <property type="evidence" value="ECO:0007669"/>
    <property type="project" value="TreeGrafter"/>
</dbReference>
<evidence type="ECO:0000313" key="6">
    <source>
        <dbReference type="EMBL" id="TPW77724.1"/>
    </source>
</evidence>
<dbReference type="AlphaFoldDB" id="A0A506XXV0"/>
<feature type="DNA-binding region" description="H-T-H motif" evidence="4">
    <location>
        <begin position="29"/>
        <end position="48"/>
    </location>
</feature>
<dbReference type="InterPro" id="IPR050109">
    <property type="entry name" value="HTH-type_TetR-like_transc_reg"/>
</dbReference>
<dbReference type="SUPFAM" id="SSF46689">
    <property type="entry name" value="Homeodomain-like"/>
    <property type="match status" value="1"/>
</dbReference>
<keyword evidence="2 4" id="KW-0238">DNA-binding</keyword>
<keyword evidence="7" id="KW-1185">Reference proteome</keyword>
<dbReference type="Pfam" id="PF00440">
    <property type="entry name" value="TetR_N"/>
    <property type="match status" value="1"/>
</dbReference>
<evidence type="ECO:0000256" key="2">
    <source>
        <dbReference type="ARBA" id="ARBA00023125"/>
    </source>
</evidence>
<dbReference type="InterPro" id="IPR001647">
    <property type="entry name" value="HTH_TetR"/>
</dbReference>
<protein>
    <submittedName>
        <fullName evidence="6">TetR family transcriptional regulator</fullName>
    </submittedName>
</protein>
<dbReference type="PRINTS" id="PR00455">
    <property type="entry name" value="HTHTETR"/>
</dbReference>
<keyword evidence="3" id="KW-0804">Transcription</keyword>
<evidence type="ECO:0000256" key="4">
    <source>
        <dbReference type="PROSITE-ProRule" id="PRU00335"/>
    </source>
</evidence>
<dbReference type="Gene3D" id="1.10.357.10">
    <property type="entry name" value="Tetracycline Repressor, domain 2"/>
    <property type="match status" value="1"/>
</dbReference>